<organism evidence="4 5">
    <name type="scientific">Motilimonas cestriensis</name>
    <dbReference type="NCBI Taxonomy" id="2742685"/>
    <lineage>
        <taxon>Bacteria</taxon>
        <taxon>Pseudomonadati</taxon>
        <taxon>Pseudomonadota</taxon>
        <taxon>Gammaproteobacteria</taxon>
        <taxon>Alteromonadales</taxon>
        <taxon>Alteromonadales genera incertae sedis</taxon>
        <taxon>Motilimonas</taxon>
    </lineage>
</organism>
<accession>A0ABS8W6P1</accession>
<evidence type="ECO:0000256" key="1">
    <source>
        <dbReference type="ARBA" id="ARBA00023002"/>
    </source>
</evidence>
<dbReference type="Gene3D" id="3.40.50.720">
    <property type="entry name" value="NAD(P)-binding Rossmann-like Domain"/>
    <property type="match status" value="2"/>
</dbReference>
<dbReference type="PANTHER" id="PTHR43333:SF1">
    <property type="entry name" value="D-ISOMER SPECIFIC 2-HYDROXYACID DEHYDROGENASE NAD-BINDING DOMAIN-CONTAINING PROTEIN"/>
    <property type="match status" value="1"/>
</dbReference>
<evidence type="ECO:0000256" key="2">
    <source>
        <dbReference type="ARBA" id="ARBA00023027"/>
    </source>
</evidence>
<evidence type="ECO:0000313" key="4">
    <source>
        <dbReference type="EMBL" id="MCE2594669.1"/>
    </source>
</evidence>
<keyword evidence="5" id="KW-1185">Reference proteome</keyword>
<dbReference type="InterPro" id="IPR036291">
    <property type="entry name" value="NAD(P)-bd_dom_sf"/>
</dbReference>
<dbReference type="CDD" id="cd05300">
    <property type="entry name" value="2-Hacid_dh_1"/>
    <property type="match status" value="1"/>
</dbReference>
<dbReference type="PANTHER" id="PTHR43333">
    <property type="entry name" value="2-HACID_DH_C DOMAIN-CONTAINING PROTEIN"/>
    <property type="match status" value="1"/>
</dbReference>
<sequence>MTNTLLILSKDAKVYQQLLSGRLPPDIHVLATDNIESVMEMQQQITLALAEPALIAPALTKLPHLKWLQSTFAGVDALQDDSLPRDYLLTGVKDIFGPLISEYVMGHWIALLRQFNLYHTQQRQQIWQAHPYTSLQNKTMVITGTGSIGRHLAKTASCFGVKVLGVNTLAKQWSEFDQCYTLEQLDTVLAQGDIVVNALPATTKTQQLFNLDRFKQMPSHAIFINIGRGSAVNEVDLNQALEQNLIAHAACDVFTIEPLPVESPLWQNPHMTITPHHAAVSFPNQIAEIFLGNLSLFLSSKPLKYSVDLVKGY</sequence>
<comment type="caution">
    <text evidence="4">The sequence shown here is derived from an EMBL/GenBank/DDBJ whole genome shotgun (WGS) entry which is preliminary data.</text>
</comment>
<evidence type="ECO:0000259" key="3">
    <source>
        <dbReference type="Pfam" id="PF02826"/>
    </source>
</evidence>
<evidence type="ECO:0000313" key="5">
    <source>
        <dbReference type="Proteomes" id="UP001201273"/>
    </source>
</evidence>
<name>A0ABS8W6P1_9GAMM</name>
<dbReference type="SUPFAM" id="SSF51735">
    <property type="entry name" value="NAD(P)-binding Rossmann-fold domains"/>
    <property type="match status" value="1"/>
</dbReference>
<protein>
    <submittedName>
        <fullName evidence="4">D-2-hydroxyacid dehydrogenase</fullName>
    </submittedName>
</protein>
<keyword evidence="2" id="KW-0520">NAD</keyword>
<dbReference type="EMBL" id="JAIMJA010000006">
    <property type="protein sequence ID" value="MCE2594669.1"/>
    <property type="molecule type" value="Genomic_DNA"/>
</dbReference>
<dbReference type="Pfam" id="PF02826">
    <property type="entry name" value="2-Hacid_dh_C"/>
    <property type="match status" value="1"/>
</dbReference>
<dbReference type="SUPFAM" id="SSF52283">
    <property type="entry name" value="Formate/glycerate dehydrogenase catalytic domain-like"/>
    <property type="match status" value="1"/>
</dbReference>
<reference evidence="4 5" key="1">
    <citation type="journal article" date="2022" name="Environ. Microbiol. Rep.">
        <title>Eco-phylogenetic analyses reveal divergent evolution of vitamin B12 metabolism in the marine bacterial family 'Psychromonadaceae'.</title>
        <authorList>
            <person name="Jin X."/>
            <person name="Yang Y."/>
            <person name="Cao H."/>
            <person name="Gao B."/>
            <person name="Zhao Z."/>
        </authorList>
    </citation>
    <scope>NUCLEOTIDE SEQUENCE [LARGE SCALE GENOMIC DNA]</scope>
    <source>
        <strain evidence="4 5">MKS20</strain>
    </source>
</reference>
<proteinExistence type="predicted"/>
<keyword evidence="1" id="KW-0560">Oxidoreductase</keyword>
<dbReference type="InterPro" id="IPR006140">
    <property type="entry name" value="D-isomer_DH_NAD-bd"/>
</dbReference>
<gene>
    <name evidence="4" type="ORF">K6Y31_07560</name>
</gene>
<dbReference type="RefSeq" id="WP_233052200.1">
    <property type="nucleotide sequence ID" value="NZ_JAIMJA010000006.1"/>
</dbReference>
<dbReference type="Proteomes" id="UP001201273">
    <property type="component" value="Unassembled WGS sequence"/>
</dbReference>
<feature type="domain" description="D-isomer specific 2-hydroxyacid dehydrogenase NAD-binding" evidence="3">
    <location>
        <begin position="106"/>
        <end position="278"/>
    </location>
</feature>